<keyword evidence="2" id="KW-1185">Reference proteome</keyword>
<accession>A0A7L5DPM8</accession>
<dbReference type="Proteomes" id="UP000501128">
    <property type="component" value="Chromosome"/>
</dbReference>
<dbReference type="AlphaFoldDB" id="A0A7L5DPM8"/>
<evidence type="ECO:0000313" key="1">
    <source>
        <dbReference type="EMBL" id="QJD80356.1"/>
    </source>
</evidence>
<dbReference type="KEGG" id="srho:HH216_19430"/>
<dbReference type="RefSeq" id="WP_169552315.1">
    <property type="nucleotide sequence ID" value="NZ_CP051677.1"/>
</dbReference>
<gene>
    <name evidence="1" type="ORF">HH216_19430</name>
</gene>
<reference evidence="1 2" key="1">
    <citation type="submission" date="2020-04" db="EMBL/GenBank/DDBJ databases">
        <title>Genome sequencing of novel species.</title>
        <authorList>
            <person name="Heo J."/>
            <person name="Kim S.-J."/>
            <person name="Kim J.-S."/>
            <person name="Hong S.-B."/>
            <person name="Kwon S.-W."/>
        </authorList>
    </citation>
    <scope>NUCLEOTIDE SEQUENCE [LARGE SCALE GENOMIC DNA]</scope>
    <source>
        <strain evidence="1 2">CJU-R4</strain>
    </source>
</reference>
<name>A0A7L5DPM8_9BACT</name>
<evidence type="ECO:0008006" key="3">
    <source>
        <dbReference type="Google" id="ProtNLM"/>
    </source>
</evidence>
<evidence type="ECO:0000313" key="2">
    <source>
        <dbReference type="Proteomes" id="UP000501128"/>
    </source>
</evidence>
<organism evidence="1 2">
    <name type="scientific">Spirosoma rhododendri</name>
    <dbReference type="NCBI Taxonomy" id="2728024"/>
    <lineage>
        <taxon>Bacteria</taxon>
        <taxon>Pseudomonadati</taxon>
        <taxon>Bacteroidota</taxon>
        <taxon>Cytophagia</taxon>
        <taxon>Cytophagales</taxon>
        <taxon>Cytophagaceae</taxon>
        <taxon>Spirosoma</taxon>
    </lineage>
</organism>
<protein>
    <recommendedName>
        <fullName evidence="3">AraC family transcriptional regulator</fullName>
    </recommendedName>
</protein>
<sequence>MDRQLTAIDGDNFLDAFAQTVGSSVENGRVTIPPPYGSGYVMGFLFGSHLRLLVRHYALHDDLLIKRQSVNLPDSMIQIGISGILKEEQSEDVAGGTPKRALPSVTISTHGLDTEVHIPRGVRFNLIKLAVDPAYLRELLAGEAENLVLKTLLDNRQPLVFEELVSLRLQEIVLDMMDRPIPASLQRFFYKVKAEELICCLLMELVQRQDHSLPFTQSTRLI</sequence>
<proteinExistence type="predicted"/>
<dbReference type="EMBL" id="CP051677">
    <property type="protein sequence ID" value="QJD80356.1"/>
    <property type="molecule type" value="Genomic_DNA"/>
</dbReference>